<proteinExistence type="predicted"/>
<comment type="caution">
    <text evidence="4">The sequence shown here is derived from an EMBL/GenBank/DDBJ whole genome shotgun (WGS) entry which is preliminary data.</text>
</comment>
<dbReference type="InterPro" id="IPR008040">
    <property type="entry name" value="Hydant_A_N"/>
</dbReference>
<organism evidence="4 5">
    <name type="scientific">Pseudomonas orientalis</name>
    <dbReference type="NCBI Taxonomy" id="76758"/>
    <lineage>
        <taxon>Bacteria</taxon>
        <taxon>Pseudomonadati</taxon>
        <taxon>Pseudomonadota</taxon>
        <taxon>Gammaproteobacteria</taxon>
        <taxon>Pseudomonadales</taxon>
        <taxon>Pseudomonadaceae</taxon>
        <taxon>Pseudomonas</taxon>
    </lineage>
</organism>
<reference evidence="4 5" key="1">
    <citation type="submission" date="2019-02" db="EMBL/GenBank/DDBJ databases">
        <title>Pseudomonas spp from wheat grain.</title>
        <authorList>
            <person name="Cho G.-S."/>
            <person name="Franz C.M.A.P."/>
        </authorList>
    </citation>
    <scope>NUCLEOTIDE SEQUENCE [LARGE SCALE GENOMIC DNA]</scope>
    <source>
        <strain evidence="4 5">133NRW</strain>
    </source>
</reference>
<dbReference type="SUPFAM" id="SSF53067">
    <property type="entry name" value="Actin-like ATPase domain"/>
    <property type="match status" value="1"/>
</dbReference>
<evidence type="ECO:0000259" key="3">
    <source>
        <dbReference type="Pfam" id="PF19278"/>
    </source>
</evidence>
<protein>
    <submittedName>
        <fullName evidence="4">Hydantoinase/oxoprolinase family protein</fullName>
    </submittedName>
</protein>
<dbReference type="Pfam" id="PF05378">
    <property type="entry name" value="Hydant_A_N"/>
    <property type="match status" value="1"/>
</dbReference>
<dbReference type="AlphaFoldDB" id="A0A4Q7CZJ7"/>
<feature type="domain" description="Hydantoinase A/oxoprolinase" evidence="1">
    <location>
        <begin position="208"/>
        <end position="500"/>
    </location>
</feature>
<dbReference type="PANTHER" id="PTHR11365:SF23">
    <property type="entry name" value="HYPOTHETICAL 5-OXOPROLINASE (EUROFUNG)-RELATED"/>
    <property type="match status" value="1"/>
</dbReference>
<dbReference type="EMBL" id="SGFE01000027">
    <property type="protein sequence ID" value="RZI30922.1"/>
    <property type="molecule type" value="Genomic_DNA"/>
</dbReference>
<dbReference type="GO" id="GO:0006749">
    <property type="term" value="P:glutathione metabolic process"/>
    <property type="evidence" value="ECO:0007669"/>
    <property type="project" value="TreeGrafter"/>
</dbReference>
<dbReference type="InterPro" id="IPR045079">
    <property type="entry name" value="Oxoprolinase-like"/>
</dbReference>
<dbReference type="Pfam" id="PF01968">
    <property type="entry name" value="Hydantoinase_A"/>
    <property type="match status" value="1"/>
</dbReference>
<dbReference type="Proteomes" id="UP000293369">
    <property type="component" value="Unassembled WGS sequence"/>
</dbReference>
<evidence type="ECO:0000259" key="1">
    <source>
        <dbReference type="Pfam" id="PF01968"/>
    </source>
</evidence>
<dbReference type="Pfam" id="PF19278">
    <property type="entry name" value="Hydant_A_C"/>
    <property type="match status" value="1"/>
</dbReference>
<dbReference type="GO" id="GO:0005829">
    <property type="term" value="C:cytosol"/>
    <property type="evidence" value="ECO:0007669"/>
    <property type="project" value="TreeGrafter"/>
</dbReference>
<sequence length="694" mass="76070">MQSNRKTVRVATDVGGTFTDLVYFENDPVTGQQTIRTAKVDTTPPNFAQGILNVIRKARVTLSQVDFLAHGTTVVINALTERRGVKTALITTRGFRDILEIARANRPDYFNLKWVKPAPFVPRYLRLEVAGRLCTDGREREPLALDELPAMIEGLRADGVEAIAICLLHAYANPSHEQAVLNEVKRLWPEVSVVASHQITREWREYERTSTTALSAYVQPIAARYLDELEAGLRSEGYQAPLYIMQSNCGVDSVAHARDIPITMVESGPASGFWAAAELGRLIDEPNLLGLDIGGTTAKCALIRNGQVAIKTDYWIERDRINAGYPIMVPVVDLVEIGNGGGSIAWVDAFDKLHVGPQSAGAVPGPAAYGQGGTEITTTDANLALGRINAQYFCGGEVSADVKAVAQGFNALSERLQLPADEIARGVIRLANNNMVNALKLVSLSRGHDPRELTLMAFGGGGALHAVALAQELGVKKVIVPRGASVFSAWGMTLSDLRRDLFINRFVDTTQSQALEHTQAFLEELVASASEQFTAEAVPPERVELQVHCKLRYQNQEHSVEVPLGLDERLDSDWKHIAQRFHTLYEQHYTYRLEAPLEIVGFHLVAVAQIDKLIPQALPVTGRTIDAARKGQRHVDYATDGIHEAAIYDYSLLEPYMCFDGPAVIEDAGTTVVVHPHNHVLVDRLGNLHITLNG</sequence>
<dbReference type="PANTHER" id="PTHR11365">
    <property type="entry name" value="5-OXOPROLINASE RELATED"/>
    <property type="match status" value="1"/>
</dbReference>
<dbReference type="InterPro" id="IPR002821">
    <property type="entry name" value="Hydantoinase_A"/>
</dbReference>
<gene>
    <name evidence="4" type="ORF">EUX57_15190</name>
</gene>
<dbReference type="RefSeq" id="WP_130138630.1">
    <property type="nucleotide sequence ID" value="NZ_SGFE01000027.1"/>
</dbReference>
<accession>A0A4Q7CZJ7</accession>
<evidence type="ECO:0000259" key="2">
    <source>
        <dbReference type="Pfam" id="PF05378"/>
    </source>
</evidence>
<dbReference type="InterPro" id="IPR043129">
    <property type="entry name" value="ATPase_NBD"/>
</dbReference>
<feature type="domain" description="Acetophenone carboxylase-like C-terminal" evidence="3">
    <location>
        <begin position="509"/>
        <end position="689"/>
    </location>
</feature>
<evidence type="ECO:0000313" key="5">
    <source>
        <dbReference type="Proteomes" id="UP000293369"/>
    </source>
</evidence>
<evidence type="ECO:0000313" key="4">
    <source>
        <dbReference type="EMBL" id="RZI30922.1"/>
    </source>
</evidence>
<dbReference type="GO" id="GO:0017168">
    <property type="term" value="F:5-oxoprolinase (ATP-hydrolyzing) activity"/>
    <property type="evidence" value="ECO:0007669"/>
    <property type="project" value="TreeGrafter"/>
</dbReference>
<name>A0A4Q7CZJ7_9PSED</name>
<dbReference type="InterPro" id="IPR049517">
    <property type="entry name" value="ACX-like_C"/>
</dbReference>
<feature type="domain" description="Hydantoinase/oxoprolinase N-terminal" evidence="2">
    <location>
        <begin position="9"/>
        <end position="185"/>
    </location>
</feature>